<dbReference type="InterPro" id="IPR038770">
    <property type="entry name" value="Na+/solute_symporter_sf"/>
</dbReference>
<proteinExistence type="predicted"/>
<name>B0BZT9_ACAM1</name>
<organism evidence="1 2">
    <name type="scientific">Acaryochloris marina (strain MBIC 11017)</name>
    <dbReference type="NCBI Taxonomy" id="329726"/>
    <lineage>
        <taxon>Bacteria</taxon>
        <taxon>Bacillati</taxon>
        <taxon>Cyanobacteriota</taxon>
        <taxon>Cyanophyceae</taxon>
        <taxon>Acaryochloridales</taxon>
        <taxon>Acaryochloridaceae</taxon>
        <taxon>Acaryochloris</taxon>
    </lineage>
</organism>
<dbReference type="EMBL" id="CP000828">
    <property type="protein sequence ID" value="ABW27149.1"/>
    <property type="molecule type" value="Genomic_DNA"/>
</dbReference>
<gene>
    <name evidence="1" type="ordered locus">AM1_2134</name>
</gene>
<evidence type="ECO:0000313" key="2">
    <source>
        <dbReference type="Proteomes" id="UP000000268"/>
    </source>
</evidence>
<dbReference type="HOGENOM" id="CLU_2519975_0_0_3"/>
<dbReference type="KEGG" id="amr:AM1_2134"/>
<sequence length="84" mass="8783">MIIVAIIGRVITGFTILGQPEINRLAIGVGMIPRGEVGLVFAGVGSASGTLSRPLEAAIISYGDFNNVSSTTHAARCIPVVRYR</sequence>
<dbReference type="Gene3D" id="1.20.1530.20">
    <property type="match status" value="1"/>
</dbReference>
<keyword evidence="2" id="KW-1185">Reference proteome</keyword>
<reference evidence="1 2" key="1">
    <citation type="journal article" date="2008" name="Proc. Natl. Acad. Sci. U.S.A.">
        <title>Niche adaptation and genome expansion in the chlorophyll d-producing cyanobacterium Acaryochloris marina.</title>
        <authorList>
            <person name="Swingley W.D."/>
            <person name="Chen M."/>
            <person name="Cheung P.C."/>
            <person name="Conrad A.L."/>
            <person name="Dejesa L.C."/>
            <person name="Hao J."/>
            <person name="Honchak B.M."/>
            <person name="Karbach L.E."/>
            <person name="Kurdoglu A."/>
            <person name="Lahiri S."/>
            <person name="Mastrian S.D."/>
            <person name="Miyashita H."/>
            <person name="Page L."/>
            <person name="Ramakrishna P."/>
            <person name="Satoh S."/>
            <person name="Sattley W.M."/>
            <person name="Shimada Y."/>
            <person name="Taylor H.L."/>
            <person name="Tomo T."/>
            <person name="Tsuchiya T."/>
            <person name="Wang Z.T."/>
            <person name="Raymond J."/>
            <person name="Mimuro M."/>
            <person name="Blankenship R.E."/>
            <person name="Touchman J.W."/>
        </authorList>
    </citation>
    <scope>NUCLEOTIDE SEQUENCE [LARGE SCALE GENOMIC DNA]</scope>
    <source>
        <strain evidence="2">MBIC 11017</strain>
    </source>
</reference>
<evidence type="ECO:0000313" key="1">
    <source>
        <dbReference type="EMBL" id="ABW27149.1"/>
    </source>
</evidence>
<accession>B0BZT9</accession>
<dbReference type="eggNOG" id="COG0475">
    <property type="taxonomic scope" value="Bacteria"/>
</dbReference>
<dbReference type="AlphaFoldDB" id="B0BZT9"/>
<protein>
    <submittedName>
        <fullName evidence="1">Na+/H+ antiporter, putative</fullName>
    </submittedName>
</protein>
<dbReference type="Proteomes" id="UP000000268">
    <property type="component" value="Chromosome"/>
</dbReference>
<dbReference type="STRING" id="329726.AM1_2134"/>